<dbReference type="InterPro" id="IPR007066">
    <property type="entry name" value="RNA_pol_Rpb1_3"/>
</dbReference>
<feature type="compositionally biased region" description="Polar residues" evidence="8">
    <location>
        <begin position="2004"/>
        <end position="2018"/>
    </location>
</feature>
<dbReference type="Pfam" id="PF04997">
    <property type="entry name" value="RNA_pol_Rpb1_1"/>
    <property type="match status" value="1"/>
</dbReference>
<keyword evidence="3 7" id="KW-0548">Nucleotidyltransferase</keyword>
<reference evidence="10" key="1">
    <citation type="journal article" date="2015" name="Mol. Biol. Evol.">
        <title>Ancient Origin and Recent Innovations of RNA Polymerase IV and V.</title>
        <authorList>
            <person name="Huang Y."/>
            <person name="Kendall T."/>
            <person name="Forsythe E.S."/>
            <person name="Dorantes-Acosta A."/>
            <person name="Li S."/>
            <person name="Caballero-Perez J."/>
            <person name="Chen X."/>
            <person name="Arteaga-Vazquez M."/>
            <person name="Beilstein M.A."/>
            <person name="Mosher R.A."/>
        </authorList>
    </citation>
    <scope>NUCLEOTIDE SEQUENCE</scope>
</reference>
<comment type="similarity">
    <text evidence="7">Belongs to the RNA polymerase beta' chain family.</text>
</comment>
<dbReference type="SMART" id="SM00663">
    <property type="entry name" value="RPOLA_N"/>
    <property type="match status" value="1"/>
</dbReference>
<feature type="compositionally biased region" description="Basic and acidic residues" evidence="8">
    <location>
        <begin position="2348"/>
        <end position="2357"/>
    </location>
</feature>
<feature type="region of interest" description="Disordered" evidence="8">
    <location>
        <begin position="238"/>
        <end position="312"/>
    </location>
</feature>
<dbReference type="Pfam" id="PF04998">
    <property type="entry name" value="RNA_pol_Rpb1_5"/>
    <property type="match status" value="1"/>
</dbReference>
<dbReference type="Pfam" id="PF00623">
    <property type="entry name" value="RNA_pol_Rpb1_2"/>
    <property type="match status" value="1"/>
</dbReference>
<feature type="region of interest" description="Disordered" evidence="8">
    <location>
        <begin position="2242"/>
        <end position="2265"/>
    </location>
</feature>
<feature type="compositionally biased region" description="Basic and acidic residues" evidence="8">
    <location>
        <begin position="1760"/>
        <end position="1770"/>
    </location>
</feature>
<evidence type="ECO:0000256" key="2">
    <source>
        <dbReference type="ARBA" id="ARBA00022679"/>
    </source>
</evidence>
<dbReference type="PANTHER" id="PTHR19376:SF51">
    <property type="entry name" value="DNA-DIRECTED RNA POLYMERASE V SUBUNIT 1"/>
    <property type="match status" value="1"/>
</dbReference>
<keyword evidence="5 7" id="KW-0804">Transcription</keyword>
<dbReference type="GO" id="GO:0000428">
    <property type="term" value="C:DNA-directed RNA polymerase complex"/>
    <property type="evidence" value="ECO:0007669"/>
    <property type="project" value="UniProtKB-KW"/>
</dbReference>
<feature type="region of interest" description="Disordered" evidence="8">
    <location>
        <begin position="1654"/>
        <end position="1680"/>
    </location>
</feature>
<evidence type="ECO:0000259" key="9">
    <source>
        <dbReference type="SMART" id="SM00663"/>
    </source>
</evidence>
<dbReference type="InterPro" id="IPR000722">
    <property type="entry name" value="RNA_pol_asu"/>
</dbReference>
<comment type="catalytic activity">
    <reaction evidence="6 7">
        <text>RNA(n) + a ribonucleoside 5'-triphosphate = RNA(n+1) + diphosphate</text>
        <dbReference type="Rhea" id="RHEA:21248"/>
        <dbReference type="Rhea" id="RHEA-COMP:14527"/>
        <dbReference type="Rhea" id="RHEA-COMP:17342"/>
        <dbReference type="ChEBI" id="CHEBI:33019"/>
        <dbReference type="ChEBI" id="CHEBI:61557"/>
        <dbReference type="ChEBI" id="CHEBI:140395"/>
        <dbReference type="EC" id="2.7.7.6"/>
    </reaction>
</comment>
<dbReference type="Pfam" id="PF11523">
    <property type="entry name" value="DUF3223"/>
    <property type="match status" value="1"/>
</dbReference>
<evidence type="ECO:0000256" key="8">
    <source>
        <dbReference type="SAM" id="MobiDB-lite"/>
    </source>
</evidence>
<feature type="compositionally biased region" description="Polar residues" evidence="8">
    <location>
        <begin position="1580"/>
        <end position="1599"/>
    </location>
</feature>
<accession>A0A0C4W2P6</accession>
<name>A0A0C4W2P6_GINBI</name>
<feature type="region of interest" description="Disordered" evidence="8">
    <location>
        <begin position="1702"/>
        <end position="1786"/>
    </location>
</feature>
<dbReference type="GO" id="GO:0006351">
    <property type="term" value="P:DNA-templated transcription"/>
    <property type="evidence" value="ECO:0007669"/>
    <property type="project" value="InterPro"/>
</dbReference>
<feature type="region of interest" description="Disordered" evidence="8">
    <location>
        <begin position="2004"/>
        <end position="2024"/>
    </location>
</feature>
<dbReference type="InterPro" id="IPR007080">
    <property type="entry name" value="RNA_pol_Rpb1_1"/>
</dbReference>
<dbReference type="Pfam" id="PF04983">
    <property type="entry name" value="RNA_pol_Rpb1_3"/>
    <property type="match status" value="1"/>
</dbReference>
<keyword evidence="4" id="KW-0862">Zinc</keyword>
<feature type="compositionally biased region" description="Polar residues" evidence="8">
    <location>
        <begin position="294"/>
        <end position="311"/>
    </location>
</feature>
<protein>
    <recommendedName>
        <fullName evidence="7">DNA-directed RNA polymerase subunit</fullName>
        <ecNumber evidence="7">2.7.7.6</ecNumber>
    </recommendedName>
</protein>
<dbReference type="Gene3D" id="3.30.1490.180">
    <property type="entry name" value="RNA polymerase ii"/>
    <property type="match status" value="1"/>
</dbReference>
<dbReference type="PANTHER" id="PTHR19376">
    <property type="entry name" value="DNA-DIRECTED RNA POLYMERASE"/>
    <property type="match status" value="1"/>
</dbReference>
<feature type="region of interest" description="Disordered" evidence="8">
    <location>
        <begin position="1613"/>
        <end position="1638"/>
    </location>
</feature>
<evidence type="ECO:0000256" key="7">
    <source>
        <dbReference type="RuleBase" id="RU004279"/>
    </source>
</evidence>
<feature type="compositionally biased region" description="Polar residues" evidence="8">
    <location>
        <begin position="1771"/>
        <end position="1780"/>
    </location>
</feature>
<evidence type="ECO:0000256" key="1">
    <source>
        <dbReference type="ARBA" id="ARBA00022478"/>
    </source>
</evidence>
<dbReference type="Gene3D" id="2.40.40.20">
    <property type="match status" value="1"/>
</dbReference>
<evidence type="ECO:0000256" key="3">
    <source>
        <dbReference type="ARBA" id="ARBA00022695"/>
    </source>
</evidence>
<feature type="region of interest" description="Disordered" evidence="8">
    <location>
        <begin position="2040"/>
        <end position="2067"/>
    </location>
</feature>
<dbReference type="EMBL" id="KJ473684">
    <property type="protein sequence ID" value="AJA90776.1"/>
    <property type="molecule type" value="mRNA"/>
</dbReference>
<dbReference type="EC" id="2.7.7.6" evidence="7"/>
<evidence type="ECO:0000256" key="6">
    <source>
        <dbReference type="ARBA" id="ARBA00048552"/>
    </source>
</evidence>
<feature type="compositionally biased region" description="Polar residues" evidence="8">
    <location>
        <begin position="1658"/>
        <end position="1670"/>
    </location>
</feature>
<evidence type="ECO:0000256" key="5">
    <source>
        <dbReference type="ARBA" id="ARBA00023163"/>
    </source>
</evidence>
<feature type="region of interest" description="Disordered" evidence="8">
    <location>
        <begin position="2332"/>
        <end position="2378"/>
    </location>
</feature>
<evidence type="ECO:0000256" key="4">
    <source>
        <dbReference type="ARBA" id="ARBA00022833"/>
    </source>
</evidence>
<dbReference type="InterPro" id="IPR006592">
    <property type="entry name" value="RNA_pol_N"/>
</dbReference>
<dbReference type="InterPro" id="IPR045867">
    <property type="entry name" value="DNA-dir_RpoC_beta_prime"/>
</dbReference>
<feature type="compositionally biased region" description="Polar residues" evidence="8">
    <location>
        <begin position="1735"/>
        <end position="1759"/>
    </location>
</feature>
<dbReference type="SUPFAM" id="SSF64484">
    <property type="entry name" value="beta and beta-prime subunits of DNA dependent RNA-polymerase"/>
    <property type="match status" value="1"/>
</dbReference>
<dbReference type="InterPro" id="IPR044893">
    <property type="entry name" value="RNA_pol_Rpb1_clamp_domain"/>
</dbReference>
<organism evidence="10">
    <name type="scientific">Ginkgo biloba</name>
    <name type="common">Ginkgo</name>
    <name type="synonym">Maidenhair tree</name>
    <dbReference type="NCBI Taxonomy" id="3311"/>
    <lineage>
        <taxon>Eukaryota</taxon>
        <taxon>Viridiplantae</taxon>
        <taxon>Streptophyta</taxon>
        <taxon>Embryophyta</taxon>
        <taxon>Tracheophyta</taxon>
        <taxon>Spermatophyta</taxon>
        <taxon>Ginkgoidae</taxon>
        <taxon>Ginkgoales</taxon>
        <taxon>Ginkgoaceae</taxon>
        <taxon>Ginkgo</taxon>
    </lineage>
</organism>
<comment type="function">
    <text evidence="7">DNA-dependent RNA polymerase catalyzes the transcription of DNA into RNA using the four ribonucleoside triphosphates as substrates.</text>
</comment>
<feature type="domain" description="RNA polymerase N-terminal" evidence="9">
    <location>
        <begin position="412"/>
        <end position="714"/>
    </location>
</feature>
<dbReference type="Gene3D" id="1.10.274.100">
    <property type="entry name" value="RNA polymerase Rpb1, domain 3"/>
    <property type="match status" value="1"/>
</dbReference>
<evidence type="ECO:0000313" key="10">
    <source>
        <dbReference type="EMBL" id="AJA90776.1"/>
    </source>
</evidence>
<dbReference type="InterPro" id="IPR007081">
    <property type="entry name" value="RNA_pol_Rpb1_5"/>
</dbReference>
<dbReference type="Gene3D" id="6.10.250.2940">
    <property type="match status" value="1"/>
</dbReference>
<keyword evidence="2 7" id="KW-0808">Transferase</keyword>
<sequence>MMIAMEDSSSSSSTLPLAKLTAIEFGLATAKEISKISVYGVSSIQHPSQLSSARLGLPVKSSKCESCGTDKLDECEGHFGHIRLPTPIYHPSHVAEVKRILSRICLNCFELKKKTKSRHSLKEMVQDGDQMAIYDKYNIEDVKVSDLKSFNDELSWRKDGHNVVFKDDATFASINVKEEPQDFAIPMPSFGGNHVAFKIHESKGSKNLKNTKLQDPRDLVTSVPSFGGNHMAFNKHRESKAAKNLKTSKEPPDLVVTEPLNGDNKFLKKQKRGKPSKDLKNKGNYGGMLEASDSGKQQPKQCISKKGLNSDSQRKTVCPYCQVSSIEGTEPYPNVIVSMVQKPEGIKIIELKISSKKSIPLGFWSFLERYGYPSFDGSSRTLLPFEAMKILEQLSDKTLKKLGRDASIKNPGALILECIPVPPNCVRIPDQWGNMSRIPSDHATQILKKIVTVAEEIRESRCGRANFKSHEAEAKELQSLCTQYLRVRGAPKVPGSEEPSFNFPGQVKTSNGSFSKIWLEKIRSFFLKKSCGSSSRSVIIGDAYRGIDEIGIPVEIANRVTFEERVNAYNREKLQKVVDKGLCRTFVDKGGKYCSNEIGKAVKKVEIGEVINRRLQDGDVVFINRPPSTHKHSLQALKTYIHPGHSVIINPLICGSLGADFDGDCIHVFYPQSPESRAELTELLSVDQQFLSSHGGEQNITLTVDTKLAARLLFASSILNRTTMHQLSMWTSSGLPEPALVKMHQGSPSWTVCQIFQMALPRGLSSTGNGFSIVDSEILSFNSSKMQLKSSITKILDAIVQEKGLKEAVKFLNSVECFLVEWLSLEGFSVGLEDLVVASDFTRRKEIMKEIRHKLDEGFPCMKHMRGESGENIAVSQLQNSLLEMQERVMKCITNTSSLVSMVDNGDIRSTSKVVQQLGFVGLQLFQGKKAFPNEWSNRLSSHLPCNRSHTFELYGENDSSEVHGFVKSSFVDGLNPCESFIHSLSSREGLLCQKMGLKDPGILFKNLMAFLRDLIICYDGTVRNACGKFLVQFHYGSKNSLEATECSSNQGGYDASLGASPAGEPVGILAATAIAYPAYKGLLDSAQNNLSPWDILQETLTSRYNSALRPNDRRIILHLKDDVRCEEKAALIQEELMKIPLKTFAVYIVIEYQKDWQGSLIRAPLVGHIQLNKKLLQETKLSLADLICKLNNRIKEKGHPLNTLFDKLILHTCEFCNVAKKYGGKDFTMPCLHFALRNDDNLIRNDVLLYEDNTLDTMVNKIYPKILETTIKGDDRIETVKISWNHVGSASWVPRSMHPIKNEKGEIMVEVVVEAKEVKQHGDAWRIVFDACLSFMHLLDARRCIPYSIHEAYKLLGIPTAYQLIVQRLSVPLKTIGKGVFREHLLLVSDCMTYTGNILGFNPAGYRDFYRCMRFPVPFTEGTLRMPIKCFEGAAERGEKDTISGAVASCSWGKRAHVGTGSDFEILWHDIQEVKGPRAEQQEQVDVCDFFDIVGMAPCRKDLSSSLCLGTDFDDLNCVANLPIEEEVDEKKIFTPNCNSPVKSSIEMDGWGCSLQKDQNKDLNVHNGWGPDEDDNGKKTFTSNWDSSPKSLIQTNGWESSLGKDQNQYLNVHNDTQSNGWGPEEAKKTSTSNWNSSAKSMVQINGWECSSRKDQNQEVNIHNDTQNSGWGPEEDDNGKKTLTSIWDSLLKSLIQTNGWECSSGKDQNQELNAHNDTQNNGWGPEEDDSRKKTFTSNWNSSPKSLIQTNGWGCSFGKDQNQDLSKHNETQNKGWSTDSGTRPEENVDAKKTFTSNWESPVEPLIQTNGWGCPLQKDQNLNVHREMPNNGWNADCQPLPREDDTLKKTFTSNWDFPAKPPIKKDSWGCSLQNDQTQEADVHNEIQTNECSVDCRLSNIESCWEEASKESGEAQNTVSNQWANADKDGQNKACSNALEGNFWETKKIDNLETTTVSVQNTGDHNCSDWEKNQNKEQLALNDGWNSNPKGSTITSGWGDVLSSEQQTSGVNNAHPTQSSWELPEQNWESSRKEQFRSKRRHFGHKHSNDAFKFKPSGANTVPLGERRPFSQNVPEHELNAHTQTEIDMQSADCRALAGGSSWGEPSKETGVHNYGVWEKNQQQEGLVPNDGWNPSPDVTTGKSGWDGDWNACPTQSSGELNEHNLESSNNEQGRSHRSHFGREMSNNAFKFKPSGANTVPLGERRPFSQNVPEHISNVYTQTQNDGQSTDSRLLAGGSCWDDLSKDTGETHNNSWSEWPNAERDENTGNDIPNKLSVEPCNDGWNPCMSAVKSGWDADCNAQVTPCSWDASAVTSAGADGEAAPCAGQNLRKEKLSMSSADLEGSSGQKFDGKSHDEQCNNRSQGRGRGRGRHTGERPYQFTANRKRLDQFVPEEEEILKEVEPLMRSMRRILHPNRYKDGDRLTAEDETEVIEKVLSHHPEKETKIGDGIDSIMIDNHSVFKTSRCFYLVRKDGSKSDFSYLKCLKQLVQEKFPTSAQTFIDKYFSR</sequence>
<dbReference type="InterPro" id="IPR042102">
    <property type="entry name" value="RNA_pol_Rpb1_3_sf"/>
</dbReference>
<keyword evidence="1 7" id="KW-0240">DNA-directed RNA polymerase</keyword>
<dbReference type="GO" id="GO:0003677">
    <property type="term" value="F:DNA binding"/>
    <property type="evidence" value="ECO:0007669"/>
    <property type="project" value="InterPro"/>
</dbReference>
<feature type="compositionally biased region" description="Polar residues" evidence="8">
    <location>
        <begin position="1702"/>
        <end position="1722"/>
    </location>
</feature>
<dbReference type="Gene3D" id="3.10.450.40">
    <property type="match status" value="1"/>
</dbReference>
<feature type="region of interest" description="Disordered" evidence="8">
    <location>
        <begin position="2139"/>
        <end position="2208"/>
    </location>
</feature>
<dbReference type="Gene3D" id="4.10.860.120">
    <property type="entry name" value="RNA polymerase II, clamp domain"/>
    <property type="match status" value="1"/>
</dbReference>
<feature type="compositionally biased region" description="Basic and acidic residues" evidence="8">
    <location>
        <begin position="238"/>
        <end position="252"/>
    </location>
</feature>
<feature type="region of interest" description="Disordered" evidence="8">
    <location>
        <begin position="1567"/>
        <end position="1599"/>
    </location>
</feature>
<dbReference type="GO" id="GO:0003899">
    <property type="term" value="F:DNA-directed RNA polymerase activity"/>
    <property type="evidence" value="ECO:0007669"/>
    <property type="project" value="UniProtKB-EC"/>
</dbReference>
<proteinExistence type="evidence at transcript level"/>
<gene>
    <name evidence="10" type="primary">NRPE1</name>
</gene>